<accession>A0A1T5IH80</accession>
<organism evidence="1 2">
    <name type="scientific">Maledivibacter halophilus</name>
    <dbReference type="NCBI Taxonomy" id="36842"/>
    <lineage>
        <taxon>Bacteria</taxon>
        <taxon>Bacillati</taxon>
        <taxon>Bacillota</taxon>
        <taxon>Clostridia</taxon>
        <taxon>Peptostreptococcales</taxon>
        <taxon>Caminicellaceae</taxon>
        <taxon>Maledivibacter</taxon>
    </lineage>
</organism>
<dbReference type="OrthoDB" id="2087322at2"/>
<name>A0A1T5IH80_9FIRM</name>
<evidence type="ECO:0000313" key="1">
    <source>
        <dbReference type="EMBL" id="SKC38373.1"/>
    </source>
</evidence>
<dbReference type="AlphaFoldDB" id="A0A1T5IH80"/>
<dbReference type="RefSeq" id="WP_079488889.1">
    <property type="nucleotide sequence ID" value="NZ_FUZT01000001.1"/>
</dbReference>
<gene>
    <name evidence="1" type="ORF">SAMN02194393_00366</name>
</gene>
<proteinExistence type="predicted"/>
<protein>
    <recommendedName>
        <fullName evidence="3">PilZ domain-containing protein</fullName>
    </recommendedName>
</protein>
<dbReference type="Proteomes" id="UP000190285">
    <property type="component" value="Unassembled WGS sequence"/>
</dbReference>
<sequence length="114" mass="13335">MSNNCGRQELKIQYLQRINIYNYYQNGKLINLKSPCEIIMLNISLEGLEMITNKEFQKGDILLLNLKYEGIPFDKILAKVIDAKKIGEMYKACLEFIGIPNFLFEKLNEVKKRL</sequence>
<evidence type="ECO:0000313" key="2">
    <source>
        <dbReference type="Proteomes" id="UP000190285"/>
    </source>
</evidence>
<dbReference type="STRING" id="36842.SAMN02194393_00366"/>
<evidence type="ECO:0008006" key="3">
    <source>
        <dbReference type="Google" id="ProtNLM"/>
    </source>
</evidence>
<dbReference type="EMBL" id="FUZT01000001">
    <property type="protein sequence ID" value="SKC38373.1"/>
    <property type="molecule type" value="Genomic_DNA"/>
</dbReference>
<keyword evidence="2" id="KW-1185">Reference proteome</keyword>
<reference evidence="1 2" key="1">
    <citation type="submission" date="2017-02" db="EMBL/GenBank/DDBJ databases">
        <authorList>
            <person name="Peterson S.W."/>
        </authorList>
    </citation>
    <scope>NUCLEOTIDE SEQUENCE [LARGE SCALE GENOMIC DNA]</scope>
    <source>
        <strain evidence="1 2">M1</strain>
    </source>
</reference>